<comment type="subcellular location">
    <subcellularLocation>
        <location evidence="1">Nucleus</location>
    </subcellularLocation>
</comment>
<protein>
    <recommendedName>
        <fullName evidence="7">Zn(2)-C6 fungal-type domain-containing protein</fullName>
    </recommendedName>
</protein>
<dbReference type="GeneID" id="68107722"/>
<reference evidence="8 9" key="1">
    <citation type="journal article" date="2019" name="Sci. Rep.">
        <title>Nanopore sequencing improves the draft genome of the human pathogenic amoeba Naegleria fowleri.</title>
        <authorList>
            <person name="Liechti N."/>
            <person name="Schurch N."/>
            <person name="Bruggmann R."/>
            <person name="Wittwer M."/>
        </authorList>
    </citation>
    <scope>NUCLEOTIDE SEQUENCE [LARGE SCALE GENOMIC DNA]</scope>
    <source>
        <strain evidence="8 9">ATCC 30894</strain>
    </source>
</reference>
<evidence type="ECO:0000256" key="1">
    <source>
        <dbReference type="ARBA" id="ARBA00004123"/>
    </source>
</evidence>
<dbReference type="SMART" id="SM00066">
    <property type="entry name" value="GAL4"/>
    <property type="match status" value="1"/>
</dbReference>
<accession>A0A6A5CH41</accession>
<dbReference type="OMA" id="CSECNCR"/>
<dbReference type="Pfam" id="PF00172">
    <property type="entry name" value="Zn_clus"/>
    <property type="match status" value="1"/>
</dbReference>
<evidence type="ECO:0000313" key="9">
    <source>
        <dbReference type="Proteomes" id="UP000444721"/>
    </source>
</evidence>
<evidence type="ECO:0000256" key="5">
    <source>
        <dbReference type="ARBA" id="ARBA00023242"/>
    </source>
</evidence>
<sequence length="677" mass="76964">MDQDNIPNIPPLQTVVQPVQQQDTRQYSTIACLLCRKAHRKCDRLYPVCSECNCRGLADKCSYQQPKKRGPKNTTTSSGSSPPPLDGQLQHQQPVNGMNVVSTNLNVISPHQHAPSSQRSSPNRSSSIPFSSSSVHQPSSGSSTFAPSPVSSRKTSPSQTYPSSTLNSQENSSTYYQQQKPPMYNQTQPSYINYMQPNNPSYQYQQDSSRKQNGQIPSSYTDQSKLGQHRYHPYASSTTIAQTTRTNTEREISPREISVAISQLKALTSVESFDIDVHYSYVLDLYFYRFILAYPLIKREDVEEVVIRRLLRKNYAPKIEEKDDYFLCTFYAICMSLFQRLGKRDIAHHFYLQANRSVSSLMLYEEDDTNENSNKVGLNFELCLNIALICIYLIGNGDLKKASIYYNIGMGFIQQVNLFGEMHRGFLIAYYGLCELMLFSGVKDQIKCFAIIVNKHLKGTLNFIQSAQFQTLESCLQVLHLLQEKQQNLMVPSNFDFPDEYSQTLEGRFELITSHFNFVRAGLEIKAYLYFGQTSTHVNERLKQLADYILSLTSMTVFEDLSVLVVEAVVMACRVILERTETIYDYQSIRMCYVALCSLDRRFAIVRKIYGDVFLAIEGRIHQYDQNNNGHVANNFAPITDSVTMSKSMTNNSITVHSNNSSNIASNINNANNSSQR</sequence>
<dbReference type="InterPro" id="IPR001138">
    <property type="entry name" value="Zn2Cys6_DnaBD"/>
</dbReference>
<dbReference type="InterPro" id="IPR036864">
    <property type="entry name" value="Zn2-C6_fun-type_DNA-bd_sf"/>
</dbReference>
<dbReference type="OrthoDB" id="10380893at2759"/>
<dbReference type="AlphaFoldDB" id="A0A6A5CH41"/>
<feature type="domain" description="Zn(2)-C6 fungal-type" evidence="7">
    <location>
        <begin position="31"/>
        <end position="63"/>
    </location>
</feature>
<dbReference type="EMBL" id="VFQX01000002">
    <property type="protein sequence ID" value="KAF0984605.1"/>
    <property type="molecule type" value="Genomic_DNA"/>
</dbReference>
<keyword evidence="4" id="KW-0804">Transcription</keyword>
<keyword evidence="3" id="KW-0805">Transcription regulation</keyword>
<evidence type="ECO:0000256" key="3">
    <source>
        <dbReference type="ARBA" id="ARBA00023015"/>
    </source>
</evidence>
<dbReference type="VEuPathDB" id="AmoebaDB:FDP41_000504"/>
<comment type="caution">
    <text evidence="8">The sequence shown here is derived from an EMBL/GenBank/DDBJ whole genome shotgun (WGS) entry which is preliminary data.</text>
</comment>
<dbReference type="Proteomes" id="UP000444721">
    <property type="component" value="Unassembled WGS sequence"/>
</dbReference>
<proteinExistence type="predicted"/>
<dbReference type="CDD" id="cd00067">
    <property type="entry name" value="GAL4"/>
    <property type="match status" value="1"/>
</dbReference>
<dbReference type="RefSeq" id="XP_044569318.1">
    <property type="nucleotide sequence ID" value="XM_044708521.1"/>
</dbReference>
<feature type="region of interest" description="Disordered" evidence="6">
    <location>
        <begin position="110"/>
        <end position="228"/>
    </location>
</feature>
<dbReference type="VEuPathDB" id="AmoebaDB:NF0059930"/>
<evidence type="ECO:0000256" key="4">
    <source>
        <dbReference type="ARBA" id="ARBA00023163"/>
    </source>
</evidence>
<evidence type="ECO:0000256" key="2">
    <source>
        <dbReference type="ARBA" id="ARBA00022723"/>
    </source>
</evidence>
<dbReference type="Gene3D" id="4.10.240.10">
    <property type="entry name" value="Zn(2)-C6 fungal-type DNA-binding domain"/>
    <property type="match status" value="1"/>
</dbReference>
<evidence type="ECO:0000259" key="7">
    <source>
        <dbReference type="PROSITE" id="PS50048"/>
    </source>
</evidence>
<dbReference type="SUPFAM" id="SSF57701">
    <property type="entry name" value="Zn2/Cys6 DNA-binding domain"/>
    <property type="match status" value="1"/>
</dbReference>
<dbReference type="PANTHER" id="PTHR47338">
    <property type="entry name" value="ZN(II)2CYS6 TRANSCRIPTION FACTOR (EUROFUNG)-RELATED"/>
    <property type="match status" value="1"/>
</dbReference>
<feature type="compositionally biased region" description="Polar residues" evidence="6">
    <location>
        <begin position="144"/>
        <end position="226"/>
    </location>
</feature>
<gene>
    <name evidence="8" type="ORF">FDP41_000504</name>
</gene>
<dbReference type="PROSITE" id="PS00463">
    <property type="entry name" value="ZN2_CY6_FUNGAL_1"/>
    <property type="match status" value="1"/>
</dbReference>
<organism evidence="8 9">
    <name type="scientific">Naegleria fowleri</name>
    <name type="common">Brain eating amoeba</name>
    <dbReference type="NCBI Taxonomy" id="5763"/>
    <lineage>
        <taxon>Eukaryota</taxon>
        <taxon>Discoba</taxon>
        <taxon>Heterolobosea</taxon>
        <taxon>Tetramitia</taxon>
        <taxon>Eutetramitia</taxon>
        <taxon>Vahlkampfiidae</taxon>
        <taxon>Naegleria</taxon>
    </lineage>
</organism>
<keyword evidence="2" id="KW-0479">Metal-binding</keyword>
<evidence type="ECO:0000256" key="6">
    <source>
        <dbReference type="SAM" id="MobiDB-lite"/>
    </source>
</evidence>
<keyword evidence="9" id="KW-1185">Reference proteome</keyword>
<feature type="region of interest" description="Disordered" evidence="6">
    <location>
        <begin position="63"/>
        <end position="91"/>
    </location>
</feature>
<dbReference type="GO" id="GO:0005634">
    <property type="term" value="C:nucleus"/>
    <property type="evidence" value="ECO:0007669"/>
    <property type="project" value="UniProtKB-SubCell"/>
</dbReference>
<name>A0A6A5CH41_NAEFO</name>
<dbReference type="VEuPathDB" id="AmoebaDB:NfTy_001670"/>
<dbReference type="PROSITE" id="PS50048">
    <property type="entry name" value="ZN2_CY6_FUNGAL_2"/>
    <property type="match status" value="1"/>
</dbReference>
<feature type="compositionally biased region" description="Low complexity" evidence="6">
    <location>
        <begin position="115"/>
        <end position="143"/>
    </location>
</feature>
<dbReference type="GO" id="GO:0008270">
    <property type="term" value="F:zinc ion binding"/>
    <property type="evidence" value="ECO:0007669"/>
    <property type="project" value="InterPro"/>
</dbReference>
<keyword evidence="5" id="KW-0539">Nucleus</keyword>
<evidence type="ECO:0000313" key="8">
    <source>
        <dbReference type="EMBL" id="KAF0984605.1"/>
    </source>
</evidence>
<dbReference type="InterPro" id="IPR050815">
    <property type="entry name" value="TF_fung"/>
</dbReference>
<dbReference type="PANTHER" id="PTHR47338:SF5">
    <property type="entry name" value="ZN(II)2CYS6 TRANSCRIPTION FACTOR (EUROFUNG)"/>
    <property type="match status" value="1"/>
</dbReference>
<dbReference type="GO" id="GO:0000981">
    <property type="term" value="F:DNA-binding transcription factor activity, RNA polymerase II-specific"/>
    <property type="evidence" value="ECO:0007669"/>
    <property type="project" value="InterPro"/>
</dbReference>